<dbReference type="Proteomes" id="UP000005808">
    <property type="component" value="Unassembled WGS sequence"/>
</dbReference>
<protein>
    <submittedName>
        <fullName evidence="2">Molybdopterin converting factor, subunit 1</fullName>
    </submittedName>
</protein>
<comment type="caution">
    <text evidence="2">The sequence shown here is derived from an EMBL/GenBank/DDBJ whole genome shotgun (WGS) entry which is preliminary data.</text>
</comment>
<dbReference type="InterPro" id="IPR016155">
    <property type="entry name" value="Mopterin_synth/thiamin_S_b"/>
</dbReference>
<evidence type="ECO:0000256" key="1">
    <source>
        <dbReference type="SAM" id="MobiDB-lite"/>
    </source>
</evidence>
<dbReference type="AlphaFoldDB" id="H1SCJ1"/>
<gene>
    <name evidence="2" type="ORF">OR16_29714</name>
</gene>
<dbReference type="EMBL" id="AHJE01000082">
    <property type="protein sequence ID" value="EHP39816.1"/>
    <property type="molecule type" value="Genomic_DNA"/>
</dbReference>
<dbReference type="PATRIC" id="fig|1127483.3.peg.5935"/>
<name>H1SCJ1_9BURK</name>
<feature type="region of interest" description="Disordered" evidence="1">
    <location>
        <begin position="43"/>
        <end position="74"/>
    </location>
</feature>
<organism evidence="2 3">
    <name type="scientific">Cupriavidus basilensis OR16</name>
    <dbReference type="NCBI Taxonomy" id="1127483"/>
    <lineage>
        <taxon>Bacteria</taxon>
        <taxon>Pseudomonadati</taxon>
        <taxon>Pseudomonadota</taxon>
        <taxon>Betaproteobacteria</taxon>
        <taxon>Burkholderiales</taxon>
        <taxon>Burkholderiaceae</taxon>
        <taxon>Cupriavidus</taxon>
    </lineage>
</organism>
<evidence type="ECO:0000313" key="3">
    <source>
        <dbReference type="Proteomes" id="UP000005808"/>
    </source>
</evidence>
<reference evidence="2 3" key="1">
    <citation type="journal article" date="2012" name="J. Bacteriol.">
        <title>De Novo Genome Project of Cupriavidus basilensis OR16.</title>
        <authorList>
            <person name="Cserhati M."/>
            <person name="Kriszt B."/>
            <person name="Szoboszlay S."/>
            <person name="Toth A."/>
            <person name="Szabo I."/>
            <person name="Tancsics A."/>
            <person name="Nagy I."/>
            <person name="Horvath B."/>
            <person name="Nagy I."/>
            <person name="Kukolya J."/>
        </authorList>
    </citation>
    <scope>NUCLEOTIDE SEQUENCE [LARGE SCALE GENOMIC DNA]</scope>
    <source>
        <strain evidence="2 3">OR16</strain>
    </source>
</reference>
<evidence type="ECO:0000313" key="2">
    <source>
        <dbReference type="EMBL" id="EHP39816.1"/>
    </source>
</evidence>
<dbReference type="Gene3D" id="3.10.20.30">
    <property type="match status" value="1"/>
</dbReference>
<proteinExistence type="predicted"/>
<feature type="compositionally biased region" description="Basic residues" evidence="1">
    <location>
        <begin position="60"/>
        <end position="70"/>
    </location>
</feature>
<dbReference type="Pfam" id="PF02597">
    <property type="entry name" value="ThiS"/>
    <property type="match status" value="1"/>
</dbReference>
<accession>H1SCJ1</accession>
<dbReference type="InterPro" id="IPR003749">
    <property type="entry name" value="ThiS/MoaD-like"/>
</dbReference>
<dbReference type="SUPFAM" id="SSF54285">
    <property type="entry name" value="MoaD/ThiS"/>
    <property type="match status" value="1"/>
</dbReference>
<dbReference type="InterPro" id="IPR012675">
    <property type="entry name" value="Beta-grasp_dom_sf"/>
</dbReference>
<sequence length="88" mass="9776">MHIELRFFASVREQLGLGQERVAVPAEVATVADLRQWLGARGRRLGPEGPGRGPCLAHGRGPRGGRRGQRAGRWLRSGVFPARDRRLR</sequence>